<organism evidence="3 4">
    <name type="scientific">Viridibacillus arvi</name>
    <dbReference type="NCBI Taxonomy" id="263475"/>
    <lineage>
        <taxon>Bacteria</taxon>
        <taxon>Bacillati</taxon>
        <taxon>Bacillota</taxon>
        <taxon>Bacilli</taxon>
        <taxon>Bacillales</taxon>
        <taxon>Caryophanaceae</taxon>
        <taxon>Viridibacillus</taxon>
    </lineage>
</organism>
<dbReference type="RefSeq" id="WP_053415508.1">
    <property type="nucleotide sequence ID" value="NZ_JAYWMB010000003.1"/>
</dbReference>
<comment type="caution">
    <text evidence="3">The sequence shown here is derived from an EMBL/GenBank/DDBJ whole genome shotgun (WGS) entry which is preliminary data.</text>
</comment>
<dbReference type="Proteomes" id="UP000036867">
    <property type="component" value="Unassembled WGS sequence"/>
</dbReference>
<name>A0A0M0LKD3_9BACL</name>
<dbReference type="STRING" id="263475.AMD00_02455"/>
<dbReference type="InterPro" id="IPR001173">
    <property type="entry name" value="Glyco_trans_2-like"/>
</dbReference>
<dbReference type="PANTHER" id="PTHR22916">
    <property type="entry name" value="GLYCOSYLTRANSFERASE"/>
    <property type="match status" value="1"/>
</dbReference>
<feature type="domain" description="Glycosyltransferase 2-like" evidence="2">
    <location>
        <begin position="4"/>
        <end position="142"/>
    </location>
</feature>
<accession>A0A0M0LKD3</accession>
<dbReference type="PANTHER" id="PTHR22916:SF3">
    <property type="entry name" value="UDP-GLCNAC:BETAGAL BETA-1,3-N-ACETYLGLUCOSAMINYLTRANSFERASE-LIKE PROTEIN 1"/>
    <property type="match status" value="1"/>
</dbReference>
<dbReference type="PATRIC" id="fig|263475.3.peg.826"/>
<dbReference type="InterPro" id="IPR029044">
    <property type="entry name" value="Nucleotide-diphossugar_trans"/>
</dbReference>
<dbReference type="CDD" id="cd00761">
    <property type="entry name" value="Glyco_tranf_GTA_type"/>
    <property type="match status" value="1"/>
</dbReference>
<dbReference type="GO" id="GO:0016758">
    <property type="term" value="F:hexosyltransferase activity"/>
    <property type="evidence" value="ECO:0007669"/>
    <property type="project" value="UniProtKB-ARBA"/>
</dbReference>
<dbReference type="Pfam" id="PF00535">
    <property type="entry name" value="Glycos_transf_2"/>
    <property type="match status" value="1"/>
</dbReference>
<evidence type="ECO:0000256" key="1">
    <source>
        <dbReference type="ARBA" id="ARBA00006739"/>
    </source>
</evidence>
<dbReference type="SUPFAM" id="SSF53448">
    <property type="entry name" value="Nucleotide-diphospho-sugar transferases"/>
    <property type="match status" value="1"/>
</dbReference>
<comment type="similarity">
    <text evidence="1">Belongs to the glycosyltransferase 2 family.</text>
</comment>
<sequence>MKISFLTPAYNSSEWILTMLNSIPKEYAYEIIVCNDASTDNTLEILEEYKKTCPQLKILINETNIGASESYNRCIAEATGDYVAIIDSDDCYVPTISDVLAQVDGEYDIYYYNMITRNGKIVEKAHTDGYQWPGQFKIIRRTFIGDAKFTTQSEFAGDWDFNVALVNKIPKCKYTGLVAYWYNFPRENSESDLHLRGLK</sequence>
<proteinExistence type="inferred from homology"/>
<keyword evidence="3" id="KW-0808">Transferase</keyword>
<keyword evidence="4" id="KW-1185">Reference proteome</keyword>
<dbReference type="OrthoDB" id="9806525at2"/>
<dbReference type="EMBL" id="LILB01000001">
    <property type="protein sequence ID" value="KOO51372.1"/>
    <property type="molecule type" value="Genomic_DNA"/>
</dbReference>
<protein>
    <submittedName>
        <fullName evidence="3">Glycosyl transferase family 2</fullName>
    </submittedName>
</protein>
<evidence type="ECO:0000313" key="3">
    <source>
        <dbReference type="EMBL" id="KOO51372.1"/>
    </source>
</evidence>
<reference evidence="4" key="1">
    <citation type="submission" date="2015-08" db="EMBL/GenBank/DDBJ databases">
        <title>Fjat-10028 dsm 16317.</title>
        <authorList>
            <person name="Liu B."/>
            <person name="Wang J."/>
            <person name="Zhu Y."/>
            <person name="Liu G."/>
            <person name="Chen Q."/>
            <person name="Chen Z."/>
            <person name="Lan J."/>
            <person name="Che J."/>
            <person name="Ge C."/>
            <person name="Shi H."/>
            <person name="Pan Z."/>
            <person name="Liu X."/>
        </authorList>
    </citation>
    <scope>NUCLEOTIDE SEQUENCE [LARGE SCALE GENOMIC DNA]</scope>
    <source>
        <strain evidence="4">DSM 16317</strain>
    </source>
</reference>
<dbReference type="Gene3D" id="3.90.550.10">
    <property type="entry name" value="Spore Coat Polysaccharide Biosynthesis Protein SpsA, Chain A"/>
    <property type="match status" value="1"/>
</dbReference>
<dbReference type="AlphaFoldDB" id="A0A0M0LKD3"/>
<evidence type="ECO:0000259" key="2">
    <source>
        <dbReference type="Pfam" id="PF00535"/>
    </source>
</evidence>
<gene>
    <name evidence="3" type="ORF">AMD00_02455</name>
</gene>
<dbReference type="GeneID" id="301134977"/>
<evidence type="ECO:0000313" key="4">
    <source>
        <dbReference type="Proteomes" id="UP000036867"/>
    </source>
</evidence>